<dbReference type="InterPro" id="IPR002942">
    <property type="entry name" value="S4_RNA-bd"/>
</dbReference>
<evidence type="ECO:0000256" key="6">
    <source>
        <dbReference type="RuleBase" id="RU003887"/>
    </source>
</evidence>
<organism evidence="8 9">
    <name type="scientific">Rheinheimera pacifica</name>
    <dbReference type="NCBI Taxonomy" id="173990"/>
    <lineage>
        <taxon>Bacteria</taxon>
        <taxon>Pseudomonadati</taxon>
        <taxon>Pseudomonadota</taxon>
        <taxon>Gammaproteobacteria</taxon>
        <taxon>Chromatiales</taxon>
        <taxon>Chromatiaceae</taxon>
        <taxon>Rheinheimera</taxon>
    </lineage>
</organism>
<keyword evidence="9" id="KW-1185">Reference proteome</keyword>
<dbReference type="SUPFAM" id="SSF55174">
    <property type="entry name" value="Alpha-L RNA-binding motif"/>
    <property type="match status" value="1"/>
</dbReference>
<dbReference type="Pfam" id="PF01479">
    <property type="entry name" value="S4"/>
    <property type="match status" value="1"/>
</dbReference>
<dbReference type="GO" id="GO:0000455">
    <property type="term" value="P:enzyme-directed rRNA pseudouridine synthesis"/>
    <property type="evidence" value="ECO:0007669"/>
    <property type="project" value="UniProtKB-ARBA"/>
</dbReference>
<dbReference type="PROSITE" id="PS01149">
    <property type="entry name" value="PSI_RSU"/>
    <property type="match status" value="1"/>
</dbReference>
<dbReference type="InterPro" id="IPR050343">
    <property type="entry name" value="RsuA_PseudoU_synthase"/>
</dbReference>
<evidence type="ECO:0000256" key="2">
    <source>
        <dbReference type="ARBA" id="ARBA00023235"/>
    </source>
</evidence>
<dbReference type="InterPro" id="IPR036986">
    <property type="entry name" value="S4_RNA-bd_sf"/>
</dbReference>
<keyword evidence="5" id="KW-0694">RNA-binding</keyword>
<sequence>MVSPAPQRLAKWIAQSGYCSRRAAERFITEGVVSINGAVARHTDGVSTVDRVCIHGQPLSAQPALQYVLYHKPVGIDCNNRPDDPASLYQVLRLLPQRLFAVGRLDKDSSGLLLLTNDGALSQRLMHPAFYHEKGYQVNTDKNITADFIASMAAGVSWQLGEKTYQSRPCQITQSGNQQFYIVLTQGLHRQIRYMCKTLGYRVTALKRDRLHNLKLAQLPEGQMRPLSSTELHQLQLLSTLPQP</sequence>
<dbReference type="InterPro" id="IPR018496">
    <property type="entry name" value="PsdUridine_synth_RsuA/RluB_CS"/>
</dbReference>
<dbReference type="Gene3D" id="3.30.70.1560">
    <property type="entry name" value="Alpha-L RNA-binding motif"/>
    <property type="match status" value="1"/>
</dbReference>
<dbReference type="GO" id="GO:0003723">
    <property type="term" value="F:RNA binding"/>
    <property type="evidence" value="ECO:0007669"/>
    <property type="project" value="UniProtKB-KW"/>
</dbReference>
<evidence type="ECO:0000256" key="4">
    <source>
        <dbReference type="ARBA" id="ARBA00036535"/>
    </source>
</evidence>
<dbReference type="OrthoDB" id="9807213at2"/>
<evidence type="ECO:0000313" key="9">
    <source>
        <dbReference type="Proteomes" id="UP000199371"/>
    </source>
</evidence>
<dbReference type="Proteomes" id="UP000199371">
    <property type="component" value="Unassembled WGS sequence"/>
</dbReference>
<gene>
    <name evidence="8" type="ORF">SAMN05660691_01193</name>
</gene>
<dbReference type="InterPro" id="IPR020103">
    <property type="entry name" value="PsdUridine_synth_cat_dom_sf"/>
</dbReference>
<dbReference type="NCBIfam" id="TIGR00093">
    <property type="entry name" value="pseudouridine synthase"/>
    <property type="match status" value="1"/>
</dbReference>
<evidence type="ECO:0000259" key="7">
    <source>
        <dbReference type="SMART" id="SM00363"/>
    </source>
</evidence>
<comment type="catalytic activity">
    <reaction evidence="3">
        <text>uridine(35) in tRNA(Tyr) = pseudouridine(35) in tRNA(Tyr)</text>
        <dbReference type="Rhea" id="RHEA:60556"/>
        <dbReference type="Rhea" id="RHEA-COMP:15607"/>
        <dbReference type="Rhea" id="RHEA-COMP:15608"/>
        <dbReference type="ChEBI" id="CHEBI:65314"/>
        <dbReference type="ChEBI" id="CHEBI:65315"/>
    </reaction>
</comment>
<reference evidence="9" key="1">
    <citation type="submission" date="2016-10" db="EMBL/GenBank/DDBJ databases">
        <authorList>
            <person name="Varghese N."/>
            <person name="Submissions S."/>
        </authorList>
    </citation>
    <scope>NUCLEOTIDE SEQUENCE [LARGE SCALE GENOMIC DNA]</scope>
    <source>
        <strain evidence="9">DSM 17616</strain>
    </source>
</reference>
<dbReference type="AlphaFoldDB" id="A0A1H6KGW7"/>
<accession>A0A1H6KGW7</accession>
<dbReference type="PANTHER" id="PTHR47683">
    <property type="entry name" value="PSEUDOURIDINE SYNTHASE FAMILY PROTEIN-RELATED"/>
    <property type="match status" value="1"/>
</dbReference>
<dbReference type="InterPro" id="IPR000748">
    <property type="entry name" value="PsdUridine_synth_RsuA/RluB/E/F"/>
</dbReference>
<dbReference type="STRING" id="173990.SAMN05660691_01193"/>
<feature type="domain" description="RNA-binding S4" evidence="7">
    <location>
        <begin position="7"/>
        <end position="66"/>
    </location>
</feature>
<dbReference type="PANTHER" id="PTHR47683:SF2">
    <property type="entry name" value="RNA-BINDING S4 DOMAIN-CONTAINING PROTEIN"/>
    <property type="match status" value="1"/>
</dbReference>
<protein>
    <recommendedName>
        <fullName evidence="6">Pseudouridine synthase</fullName>
        <ecNumber evidence="6">5.4.99.-</ecNumber>
    </recommendedName>
</protein>
<dbReference type="GO" id="GO:0160138">
    <property type="term" value="F:23S rRNA pseudouridine(2604) synthase activity"/>
    <property type="evidence" value="ECO:0007669"/>
    <property type="project" value="UniProtKB-EC"/>
</dbReference>
<dbReference type="InterPro" id="IPR042092">
    <property type="entry name" value="PsdUridine_s_RsuA/RluB/E/F_cat"/>
</dbReference>
<evidence type="ECO:0000256" key="3">
    <source>
        <dbReference type="ARBA" id="ARBA00036390"/>
    </source>
</evidence>
<evidence type="ECO:0000256" key="5">
    <source>
        <dbReference type="PROSITE-ProRule" id="PRU00182"/>
    </source>
</evidence>
<dbReference type="CDD" id="cd00165">
    <property type="entry name" value="S4"/>
    <property type="match status" value="1"/>
</dbReference>
<comment type="similarity">
    <text evidence="1 6">Belongs to the pseudouridine synthase RsuA family.</text>
</comment>
<dbReference type="SMART" id="SM00363">
    <property type="entry name" value="S4"/>
    <property type="match status" value="1"/>
</dbReference>
<dbReference type="RefSeq" id="WP_092791276.1">
    <property type="nucleotide sequence ID" value="NZ_FNXF01000003.1"/>
</dbReference>
<dbReference type="Gene3D" id="3.10.290.10">
    <property type="entry name" value="RNA-binding S4 domain"/>
    <property type="match status" value="1"/>
</dbReference>
<name>A0A1H6KGW7_9GAMM</name>
<dbReference type="EMBL" id="FNXF01000003">
    <property type="protein sequence ID" value="SEH74420.1"/>
    <property type="molecule type" value="Genomic_DNA"/>
</dbReference>
<dbReference type="PROSITE" id="PS50889">
    <property type="entry name" value="S4"/>
    <property type="match status" value="1"/>
</dbReference>
<keyword evidence="2 6" id="KW-0413">Isomerase</keyword>
<dbReference type="SUPFAM" id="SSF55120">
    <property type="entry name" value="Pseudouridine synthase"/>
    <property type="match status" value="1"/>
</dbReference>
<dbReference type="Gene3D" id="3.30.70.580">
    <property type="entry name" value="Pseudouridine synthase I, catalytic domain, N-terminal subdomain"/>
    <property type="match status" value="1"/>
</dbReference>
<dbReference type="InterPro" id="IPR006145">
    <property type="entry name" value="PsdUridine_synth_RsuA/RluA"/>
</dbReference>
<dbReference type="Pfam" id="PF00849">
    <property type="entry name" value="PseudoU_synth_2"/>
    <property type="match status" value="1"/>
</dbReference>
<dbReference type="EC" id="5.4.99.-" evidence="6"/>
<evidence type="ECO:0000313" key="8">
    <source>
        <dbReference type="EMBL" id="SEH74420.1"/>
    </source>
</evidence>
<evidence type="ECO:0000256" key="1">
    <source>
        <dbReference type="ARBA" id="ARBA00008348"/>
    </source>
</evidence>
<dbReference type="InterPro" id="IPR020094">
    <property type="entry name" value="TruA/RsuA/RluB/E/F_N"/>
</dbReference>
<proteinExistence type="inferred from homology"/>
<comment type="catalytic activity">
    <reaction evidence="4">
        <text>uridine(2604) in 23S rRNA = pseudouridine(2604) in 23S rRNA</text>
        <dbReference type="Rhea" id="RHEA:38875"/>
        <dbReference type="Rhea" id="RHEA-COMP:10093"/>
        <dbReference type="Rhea" id="RHEA-COMP:10094"/>
        <dbReference type="ChEBI" id="CHEBI:65314"/>
        <dbReference type="ChEBI" id="CHEBI:65315"/>
        <dbReference type="EC" id="5.4.99.21"/>
    </reaction>
</comment>